<dbReference type="GO" id="GO:0002224">
    <property type="term" value="P:toll-like receptor signaling pathway"/>
    <property type="evidence" value="ECO:0007669"/>
    <property type="project" value="InterPro"/>
</dbReference>
<proteinExistence type="inferred from homology"/>
<protein>
    <recommendedName>
        <fullName evidence="12">TIR domain-containing protein</fullName>
    </recommendedName>
</protein>
<dbReference type="PROSITE" id="PS51450">
    <property type="entry name" value="LRR"/>
    <property type="match status" value="2"/>
</dbReference>
<dbReference type="AlphaFoldDB" id="A0A6J8CMK6"/>
<dbReference type="PANTHER" id="PTHR24365:SF530">
    <property type="entry name" value="MSTPROX-RELATED"/>
    <property type="match status" value="1"/>
</dbReference>
<evidence type="ECO:0000256" key="9">
    <source>
        <dbReference type="ARBA" id="ARBA00023170"/>
    </source>
</evidence>
<dbReference type="PIRSF" id="PIRSF037595">
    <property type="entry name" value="Toll-like_receptor"/>
    <property type="match status" value="1"/>
</dbReference>
<keyword evidence="9" id="KW-0675">Receptor</keyword>
<keyword evidence="4 11" id="KW-0812">Transmembrane</keyword>
<keyword evidence="7 11" id="KW-1133">Transmembrane helix</keyword>
<dbReference type="Pfam" id="PF01582">
    <property type="entry name" value="TIR"/>
    <property type="match status" value="1"/>
</dbReference>
<evidence type="ECO:0000256" key="6">
    <source>
        <dbReference type="ARBA" id="ARBA00022737"/>
    </source>
</evidence>
<keyword evidence="5" id="KW-0732">Signal</keyword>
<dbReference type="SUPFAM" id="SSF52058">
    <property type="entry name" value="L domain-like"/>
    <property type="match status" value="1"/>
</dbReference>
<comment type="subcellular location">
    <subcellularLocation>
        <location evidence="1">Membrane</location>
        <topology evidence="1">Single-pass type I membrane protein</topology>
    </subcellularLocation>
</comment>
<dbReference type="InterPro" id="IPR017241">
    <property type="entry name" value="Toll-like_receptor"/>
</dbReference>
<sequence length="758" mass="87926">MVRRKTNRQTDPQTYGQGVCNKASTFRARKYVRTCNKVLKMNSIVKFNTIFVALLIIEISDGEKDCKIPCYCNPKQKMATCASRHLHYIPKLPSYVEQVEFVGNNFTHLSKSFFKNLTSFNKINLLNLTDNLVLNISLDAFADFQYLNTLDISREKKLPIFSLKKAFRSLNNSRINSLDFSGNGWEYLPPDMFKELKLSRIRSLSMTSNSLKELHGEIYSYLTELRILNLAYNDIRNVNLSGLTVLEELVLKDNNIHNIPTWCSSTGGSFVPQLKVLRLDSNSITEMNSSSFKCLQNLKQLRVDYNNFRFLENNTFSHLVKLDRLHLSHNTRLQVIQETAFNVSSLKSLYFQNNGFHFDKEKKFNANTIFSYCPNLMTLDMSSNFLPSLKKSQFLKLMFIPLIKLEKLTLPNTRIRALPFNLFPKMKFLTTLNLQGNSINGWKDGERIFGNKSSLKTLNLQANNIRLVNRTTFPPSILSSLESLDLSSNHFSCTCDQIWFREWIRKNFESKSKKNNLTLNGYPQKYVCMFPSNLRGVLLKNYNPTPETCKEKNYLTTIAVIITLVVVLSIVVPLLLYRCQTNIRNYIYAWRLYKKRKSGYVRLDSEDYDYHAFVVYCESDRKWVHNVLVKKLENEESMRICIHHRDFDIGAPVTGNIGKYMSKCRKIVVVMSNDFAESEWCQWEVDLVQERRRKQGRGVSLLIMLHTIDSNHMTDSLKTLLDSTPHLQYSNGVGEWLFWKALVEGLRKPFGHPPVAVL</sequence>
<dbReference type="PANTHER" id="PTHR24365">
    <property type="entry name" value="TOLL-LIKE RECEPTOR"/>
    <property type="match status" value="1"/>
</dbReference>
<evidence type="ECO:0000256" key="4">
    <source>
        <dbReference type="ARBA" id="ARBA00022692"/>
    </source>
</evidence>
<feature type="domain" description="TIR" evidence="12">
    <location>
        <begin position="608"/>
        <end position="746"/>
    </location>
</feature>
<reference evidence="13 14" key="1">
    <citation type="submission" date="2020-06" db="EMBL/GenBank/DDBJ databases">
        <authorList>
            <person name="Li R."/>
            <person name="Bekaert M."/>
        </authorList>
    </citation>
    <scope>NUCLEOTIDE SEQUENCE [LARGE SCALE GENOMIC DNA]</scope>
    <source>
        <strain evidence="14">wild</strain>
    </source>
</reference>
<evidence type="ECO:0000313" key="14">
    <source>
        <dbReference type="Proteomes" id="UP000507470"/>
    </source>
</evidence>
<keyword evidence="14" id="KW-1185">Reference proteome</keyword>
<dbReference type="InterPro" id="IPR035897">
    <property type="entry name" value="Toll_tir_struct_dom_sf"/>
</dbReference>
<evidence type="ECO:0000256" key="3">
    <source>
        <dbReference type="ARBA" id="ARBA00022614"/>
    </source>
</evidence>
<evidence type="ECO:0000256" key="2">
    <source>
        <dbReference type="ARBA" id="ARBA00009634"/>
    </source>
</evidence>
<dbReference type="Pfam" id="PF13855">
    <property type="entry name" value="LRR_8"/>
    <property type="match status" value="2"/>
</dbReference>
<dbReference type="SMART" id="SM00082">
    <property type="entry name" value="LRRCT"/>
    <property type="match status" value="1"/>
</dbReference>
<accession>A0A6J8CMK6</accession>
<dbReference type="InterPro" id="IPR032675">
    <property type="entry name" value="LRR_dom_sf"/>
</dbReference>
<evidence type="ECO:0000313" key="13">
    <source>
        <dbReference type="EMBL" id="CAC5396212.1"/>
    </source>
</evidence>
<evidence type="ECO:0000256" key="10">
    <source>
        <dbReference type="ARBA" id="ARBA00023180"/>
    </source>
</evidence>
<dbReference type="InterPro" id="IPR000157">
    <property type="entry name" value="TIR_dom"/>
</dbReference>
<dbReference type="InterPro" id="IPR001611">
    <property type="entry name" value="Leu-rich_rpt"/>
</dbReference>
<evidence type="ECO:0000256" key="11">
    <source>
        <dbReference type="SAM" id="Phobius"/>
    </source>
</evidence>
<dbReference type="EMBL" id="CACVKT020005606">
    <property type="protein sequence ID" value="CAC5396212.1"/>
    <property type="molecule type" value="Genomic_DNA"/>
</dbReference>
<feature type="transmembrane region" description="Helical" evidence="11">
    <location>
        <begin position="554"/>
        <end position="577"/>
    </location>
</feature>
<dbReference type="Proteomes" id="UP000507470">
    <property type="component" value="Unassembled WGS sequence"/>
</dbReference>
<dbReference type="Gene3D" id="3.40.50.10140">
    <property type="entry name" value="Toll/interleukin-1 receptor homology (TIR) domain"/>
    <property type="match status" value="1"/>
</dbReference>
<evidence type="ECO:0000259" key="12">
    <source>
        <dbReference type="PROSITE" id="PS50104"/>
    </source>
</evidence>
<dbReference type="SMART" id="SM00369">
    <property type="entry name" value="LRR_TYP"/>
    <property type="match status" value="11"/>
</dbReference>
<name>A0A6J8CMK6_MYTCO</name>
<comment type="similarity">
    <text evidence="2">Belongs to the Toll-like receptor family.</text>
</comment>
<dbReference type="OrthoDB" id="6069546at2759"/>
<dbReference type="GO" id="GO:0005886">
    <property type="term" value="C:plasma membrane"/>
    <property type="evidence" value="ECO:0007669"/>
    <property type="project" value="TreeGrafter"/>
</dbReference>
<dbReference type="PROSITE" id="PS50104">
    <property type="entry name" value="TIR"/>
    <property type="match status" value="1"/>
</dbReference>
<organism evidence="13 14">
    <name type="scientific">Mytilus coruscus</name>
    <name type="common">Sea mussel</name>
    <dbReference type="NCBI Taxonomy" id="42192"/>
    <lineage>
        <taxon>Eukaryota</taxon>
        <taxon>Metazoa</taxon>
        <taxon>Spiralia</taxon>
        <taxon>Lophotrochozoa</taxon>
        <taxon>Mollusca</taxon>
        <taxon>Bivalvia</taxon>
        <taxon>Autobranchia</taxon>
        <taxon>Pteriomorphia</taxon>
        <taxon>Mytilida</taxon>
        <taxon>Mytiloidea</taxon>
        <taxon>Mytilidae</taxon>
        <taxon>Mytilinae</taxon>
        <taxon>Mytilus</taxon>
    </lineage>
</organism>
<evidence type="ECO:0000256" key="1">
    <source>
        <dbReference type="ARBA" id="ARBA00004479"/>
    </source>
</evidence>
<dbReference type="InterPro" id="IPR003591">
    <property type="entry name" value="Leu-rich_rpt_typical-subtyp"/>
</dbReference>
<dbReference type="GO" id="GO:0004888">
    <property type="term" value="F:transmembrane signaling receptor activity"/>
    <property type="evidence" value="ECO:0007669"/>
    <property type="project" value="InterPro"/>
</dbReference>
<evidence type="ECO:0000256" key="5">
    <source>
        <dbReference type="ARBA" id="ARBA00022729"/>
    </source>
</evidence>
<dbReference type="InterPro" id="IPR000483">
    <property type="entry name" value="Cys-rich_flank_reg_C"/>
</dbReference>
<dbReference type="SUPFAM" id="SSF52200">
    <property type="entry name" value="Toll/Interleukin receptor TIR domain"/>
    <property type="match status" value="1"/>
</dbReference>
<keyword evidence="3" id="KW-0433">Leucine-rich repeat</keyword>
<gene>
    <name evidence="13" type="ORF">MCOR_30804</name>
</gene>
<dbReference type="Gene3D" id="3.80.10.10">
    <property type="entry name" value="Ribonuclease Inhibitor"/>
    <property type="match status" value="4"/>
</dbReference>
<keyword evidence="10" id="KW-0325">Glycoprotein</keyword>
<dbReference type="GO" id="GO:0006955">
    <property type="term" value="P:immune response"/>
    <property type="evidence" value="ECO:0007669"/>
    <property type="project" value="InterPro"/>
</dbReference>
<evidence type="ECO:0000256" key="8">
    <source>
        <dbReference type="ARBA" id="ARBA00023136"/>
    </source>
</evidence>
<keyword evidence="6" id="KW-0677">Repeat</keyword>
<evidence type="ECO:0000256" key="7">
    <source>
        <dbReference type="ARBA" id="ARBA00022989"/>
    </source>
</evidence>
<keyword evidence="8 11" id="KW-0472">Membrane</keyword>
<dbReference type="SMART" id="SM00255">
    <property type="entry name" value="TIR"/>
    <property type="match status" value="1"/>
</dbReference>